<dbReference type="Proteomes" id="UP000681526">
    <property type="component" value="Unassembled WGS sequence"/>
</dbReference>
<keyword evidence="3" id="KW-1185">Reference proteome</keyword>
<protein>
    <recommendedName>
        <fullName evidence="4">DUF3905 domain-containing protein</fullName>
    </recommendedName>
</protein>
<reference evidence="2 3" key="1">
    <citation type="submission" date="2021-04" db="EMBL/GenBank/DDBJ databases">
        <authorList>
            <person name="Rakotoarivonina H."/>
        </authorList>
    </citation>
    <scope>NUCLEOTIDE SEQUENCE [LARGE SCALE GENOMIC DNA]</scope>
    <source>
        <strain evidence="2 3">XE</strain>
    </source>
</reference>
<proteinExistence type="predicted"/>
<evidence type="ECO:0000313" key="2">
    <source>
        <dbReference type="EMBL" id="CAG5077036.1"/>
    </source>
</evidence>
<evidence type="ECO:0000256" key="1">
    <source>
        <dbReference type="SAM" id="MobiDB-lite"/>
    </source>
</evidence>
<comment type="caution">
    <text evidence="2">The sequence shown here is derived from an EMBL/GenBank/DDBJ whole genome shotgun (WGS) entry which is preliminary data.</text>
</comment>
<evidence type="ECO:0008006" key="4">
    <source>
        <dbReference type="Google" id="ProtNLM"/>
    </source>
</evidence>
<sequence length="153" mass="17207">MSAMNRKPDERPERQSRPRKPAARKADLNGTGDPELDPFEIEFLPEFREGRGPRGPFVNEFGVVIGDHDYASPNSPLENWSTDTDPSVMSGDQWVHPFKDIGFRTAENRRLFEEGIPPQSGIFMHPDKDVAYKAHRTDAPHEGSMGEDTGQSD</sequence>
<accession>A0ABM8UZK5</accession>
<evidence type="ECO:0000313" key="3">
    <source>
        <dbReference type="Proteomes" id="UP000681526"/>
    </source>
</evidence>
<feature type="region of interest" description="Disordered" evidence="1">
    <location>
        <begin position="132"/>
        <end position="153"/>
    </location>
</feature>
<organism evidence="2 3">
    <name type="scientific">Thermobacillus xylanilyticus</name>
    <dbReference type="NCBI Taxonomy" id="76633"/>
    <lineage>
        <taxon>Bacteria</taxon>
        <taxon>Bacillati</taxon>
        <taxon>Bacillota</taxon>
        <taxon>Bacilli</taxon>
        <taxon>Bacillales</taxon>
        <taxon>Paenibacillaceae</taxon>
        <taxon>Thermobacillus</taxon>
    </lineage>
</organism>
<feature type="region of interest" description="Disordered" evidence="1">
    <location>
        <begin position="1"/>
        <end position="39"/>
    </location>
</feature>
<gene>
    <name evidence="2" type="primary">txxe 613</name>
    <name evidence="2" type="ORF">TXXE_01075</name>
</gene>
<name>A0ABM8UZK5_THEXY</name>
<dbReference type="InterPro" id="IPR024999">
    <property type="entry name" value="DUF3905"/>
</dbReference>
<feature type="compositionally biased region" description="Basic and acidic residues" evidence="1">
    <location>
        <begin position="1"/>
        <end position="16"/>
    </location>
</feature>
<feature type="compositionally biased region" description="Basic and acidic residues" evidence="1">
    <location>
        <begin position="132"/>
        <end position="141"/>
    </location>
</feature>
<dbReference type="EMBL" id="CAJRAY010000005">
    <property type="protein sequence ID" value="CAG5077036.1"/>
    <property type="molecule type" value="Genomic_DNA"/>
</dbReference>
<dbReference type="Pfam" id="PF13045">
    <property type="entry name" value="DUF3905"/>
    <property type="match status" value="1"/>
</dbReference>